<dbReference type="InterPro" id="IPR002192">
    <property type="entry name" value="PPDK_AMP/ATP-bd"/>
</dbReference>
<reference evidence="11" key="1">
    <citation type="submission" date="2020-07" db="EMBL/GenBank/DDBJ databases">
        <title>Huge and variable diversity of episymbiotic CPR bacteria and DPANN archaea in groundwater ecosystems.</title>
        <authorList>
            <person name="He C.Y."/>
            <person name="Keren R."/>
            <person name="Whittaker M."/>
            <person name="Farag I.F."/>
            <person name="Doudna J."/>
            <person name="Cate J.H.D."/>
            <person name="Banfield J.F."/>
        </authorList>
    </citation>
    <scope>NUCLEOTIDE SEQUENCE</scope>
    <source>
        <strain evidence="11">NC_groundwater_1664_Pr3_B-0.1um_52_9</strain>
    </source>
</reference>
<dbReference type="Gene3D" id="3.30.470.20">
    <property type="entry name" value="ATP-grasp fold, B domain"/>
    <property type="match status" value="1"/>
</dbReference>
<proteinExistence type="inferred from homology"/>
<evidence type="ECO:0000256" key="7">
    <source>
        <dbReference type="ARBA" id="ARBA00022777"/>
    </source>
</evidence>
<dbReference type="Pfam" id="PF01326">
    <property type="entry name" value="PPDK_N"/>
    <property type="match status" value="1"/>
</dbReference>
<gene>
    <name evidence="11" type="ORF">HY912_20650</name>
</gene>
<evidence type="ECO:0000256" key="4">
    <source>
        <dbReference type="ARBA" id="ARBA00022679"/>
    </source>
</evidence>
<evidence type="ECO:0000256" key="1">
    <source>
        <dbReference type="ARBA" id="ARBA00001946"/>
    </source>
</evidence>
<comment type="caution">
    <text evidence="11">The sequence shown here is derived from an EMBL/GenBank/DDBJ whole genome shotgun (WGS) entry which is preliminary data.</text>
</comment>
<dbReference type="Proteomes" id="UP000807825">
    <property type="component" value="Unassembled WGS sequence"/>
</dbReference>
<evidence type="ECO:0000256" key="6">
    <source>
        <dbReference type="ARBA" id="ARBA00022741"/>
    </source>
</evidence>
<evidence type="ECO:0000313" key="12">
    <source>
        <dbReference type="Proteomes" id="UP000807825"/>
    </source>
</evidence>
<comment type="similarity">
    <text evidence="2">Belongs to the PEP-utilizing enzyme family.</text>
</comment>
<keyword evidence="5" id="KW-0479">Metal-binding</keyword>
<evidence type="ECO:0000256" key="2">
    <source>
        <dbReference type="ARBA" id="ARBA00007837"/>
    </source>
</evidence>
<accession>A0A9D6Z5B2</accession>
<protein>
    <recommendedName>
        <fullName evidence="3">Phosphoenolpyruvate synthase</fullName>
    </recommendedName>
</protein>
<name>A0A9D6Z5B2_9BACT</name>
<keyword evidence="7" id="KW-0418">Kinase</keyword>
<dbReference type="PANTHER" id="PTHR43030">
    <property type="entry name" value="PHOSPHOENOLPYRUVATE SYNTHASE"/>
    <property type="match status" value="1"/>
</dbReference>
<sequence length="96" mass="10437">MIPEAIYYFTSHELGESDLAMGVGCMEFVDAAASGVLYTCDPLGSACRHMLVNSVFGLGSYLVEGELTPDVFHISREDGSILFESRADKPVQLRMA</sequence>
<evidence type="ECO:0000313" key="11">
    <source>
        <dbReference type="EMBL" id="MBI5251909.1"/>
    </source>
</evidence>
<evidence type="ECO:0000259" key="10">
    <source>
        <dbReference type="Pfam" id="PF01326"/>
    </source>
</evidence>
<dbReference type="PANTHER" id="PTHR43030:SF1">
    <property type="entry name" value="PHOSPHOENOLPYRUVATE SYNTHASE"/>
    <property type="match status" value="1"/>
</dbReference>
<dbReference type="SUPFAM" id="SSF56059">
    <property type="entry name" value="Glutathione synthetase ATP-binding domain-like"/>
    <property type="match status" value="1"/>
</dbReference>
<dbReference type="GO" id="GO:0005524">
    <property type="term" value="F:ATP binding"/>
    <property type="evidence" value="ECO:0007669"/>
    <property type="project" value="UniProtKB-KW"/>
</dbReference>
<keyword evidence="6" id="KW-0547">Nucleotide-binding</keyword>
<comment type="cofactor">
    <cofactor evidence="1">
        <name>Mg(2+)</name>
        <dbReference type="ChEBI" id="CHEBI:18420"/>
    </cofactor>
</comment>
<dbReference type="EMBL" id="JACRDE010000541">
    <property type="protein sequence ID" value="MBI5251909.1"/>
    <property type="molecule type" value="Genomic_DNA"/>
</dbReference>
<dbReference type="AlphaFoldDB" id="A0A9D6Z5B2"/>
<keyword evidence="9" id="KW-0460">Magnesium</keyword>
<keyword evidence="8" id="KW-0067">ATP-binding</keyword>
<dbReference type="GO" id="GO:0008986">
    <property type="term" value="F:pyruvate, water dikinase activity"/>
    <property type="evidence" value="ECO:0007669"/>
    <property type="project" value="InterPro"/>
</dbReference>
<evidence type="ECO:0000256" key="9">
    <source>
        <dbReference type="ARBA" id="ARBA00022842"/>
    </source>
</evidence>
<feature type="non-terminal residue" evidence="11">
    <location>
        <position position="96"/>
    </location>
</feature>
<evidence type="ECO:0000256" key="3">
    <source>
        <dbReference type="ARBA" id="ARBA00021623"/>
    </source>
</evidence>
<keyword evidence="4" id="KW-0808">Transferase</keyword>
<evidence type="ECO:0000256" key="8">
    <source>
        <dbReference type="ARBA" id="ARBA00022840"/>
    </source>
</evidence>
<feature type="domain" description="Pyruvate phosphate dikinase AMP/ATP-binding" evidence="10">
    <location>
        <begin position="3"/>
        <end position="93"/>
    </location>
</feature>
<organism evidence="11 12">
    <name type="scientific">Desulfomonile tiedjei</name>
    <dbReference type="NCBI Taxonomy" id="2358"/>
    <lineage>
        <taxon>Bacteria</taxon>
        <taxon>Pseudomonadati</taxon>
        <taxon>Thermodesulfobacteriota</taxon>
        <taxon>Desulfomonilia</taxon>
        <taxon>Desulfomonilales</taxon>
        <taxon>Desulfomonilaceae</taxon>
        <taxon>Desulfomonile</taxon>
    </lineage>
</organism>
<dbReference type="InterPro" id="IPR006319">
    <property type="entry name" value="PEP_synth"/>
</dbReference>
<evidence type="ECO:0000256" key="5">
    <source>
        <dbReference type="ARBA" id="ARBA00022723"/>
    </source>
</evidence>
<dbReference type="GO" id="GO:0046872">
    <property type="term" value="F:metal ion binding"/>
    <property type="evidence" value="ECO:0007669"/>
    <property type="project" value="UniProtKB-KW"/>
</dbReference>